<organism evidence="1 2">
    <name type="scientific">Panagrolaimus sp. PS1159</name>
    <dbReference type="NCBI Taxonomy" id="55785"/>
    <lineage>
        <taxon>Eukaryota</taxon>
        <taxon>Metazoa</taxon>
        <taxon>Ecdysozoa</taxon>
        <taxon>Nematoda</taxon>
        <taxon>Chromadorea</taxon>
        <taxon>Rhabditida</taxon>
        <taxon>Tylenchina</taxon>
        <taxon>Panagrolaimomorpha</taxon>
        <taxon>Panagrolaimoidea</taxon>
        <taxon>Panagrolaimidae</taxon>
        <taxon>Panagrolaimus</taxon>
    </lineage>
</organism>
<dbReference type="Proteomes" id="UP000887580">
    <property type="component" value="Unplaced"/>
</dbReference>
<accession>A0AC35EQK9</accession>
<reference evidence="2" key="1">
    <citation type="submission" date="2022-11" db="UniProtKB">
        <authorList>
            <consortium name="WormBaseParasite"/>
        </authorList>
    </citation>
    <scope>IDENTIFICATION</scope>
</reference>
<evidence type="ECO:0000313" key="2">
    <source>
        <dbReference type="WBParaSite" id="PS1159_v2.g1002.t1"/>
    </source>
</evidence>
<evidence type="ECO:0000313" key="1">
    <source>
        <dbReference type="Proteomes" id="UP000887580"/>
    </source>
</evidence>
<dbReference type="WBParaSite" id="PS1159_v2.g1002.t1">
    <property type="protein sequence ID" value="PS1159_v2.g1002.t1"/>
    <property type="gene ID" value="PS1159_v2.g1002"/>
</dbReference>
<protein>
    <submittedName>
        <fullName evidence="2">Integrase catalytic domain-containing protein</fullName>
    </submittedName>
</protein>
<sequence length="517" mass="60278">MPNLPSNRVNITKPFQNIGIDYCGPFKVKGNKEKVWISLFTCFTTRLIHLEPVTSLNSEDFLFAFRRFVSRRGVPCYILSDNAKQFKTTATTLDELWNATIKDDNTVKYCNENLIVWDYITERAPWKGGLYERMVGLVKNALKQTIGRRFINFVEFWTFLCEVEATINSRPLTYIHAKEPFVIRPIDFISPGIQMELPTVSVDNENNDSTFLPAGTGGGERLFEHYKKTSVFLDKFWNLWNKDYLNYLRERNGCEHKNNRSSIKRQPKLNETVLVYENDTPRGLWKKAKIKELIYSKDNEIRSVKIEYEDGFCTRRAVNHLYPIEEGNVDFESASDQEKTNQMVNLHIQINKNEDKLLSINPQHLSHSFHSLQSSSPHSLSSCKTYQKFIMASKSNSKLSLSLEDISSGELSYSDSEKKKLQKERQETRKAESILRKELMVIKRLIEKMMEDHNKIILDGFKVTGDLNFHHELSNKLTQLNTKIAEAFKTRNELLVELDEVKKENRNIRKAFNKYVH</sequence>
<proteinExistence type="predicted"/>
<name>A0AC35EQK9_9BILA</name>